<feature type="disulfide bond" description="Redox-active" evidence="17">
    <location>
        <begin position="189"/>
        <end position="191"/>
    </location>
</feature>
<proteinExistence type="inferred from homology"/>
<name>A0A9D1ML46_9FIRM</name>
<dbReference type="PANTHER" id="PTHR36701:SF1">
    <property type="entry name" value="EPOXYQUEUOSINE REDUCTASE QUEH"/>
    <property type="match status" value="1"/>
</dbReference>
<dbReference type="EMBL" id="DVNE01000059">
    <property type="protein sequence ID" value="HIU62097.1"/>
    <property type="molecule type" value="Genomic_DNA"/>
</dbReference>
<feature type="binding site" evidence="17">
    <location>
        <position position="107"/>
    </location>
    <ligand>
        <name>[4Fe-4S] cluster</name>
        <dbReference type="ChEBI" id="CHEBI:49883"/>
    </ligand>
</feature>
<keyword evidence="14 17" id="KW-0676">Redox-active center</keyword>
<comment type="caution">
    <text evidence="18">The sequence shown here is derived from an EMBL/GenBank/DDBJ whole genome shotgun (WGS) entry which is preliminary data.</text>
</comment>
<evidence type="ECO:0000256" key="10">
    <source>
        <dbReference type="ARBA" id="ARBA00023002"/>
    </source>
</evidence>
<protein>
    <recommendedName>
        <fullName evidence="5 17">Epoxyqueuosine reductase QueH</fullName>
        <ecNumber evidence="4 17">1.17.99.6</ecNumber>
    </recommendedName>
    <alternativeName>
        <fullName evidence="15 17">Queuosine biosynthesis protein QueH</fullName>
    </alternativeName>
</protein>
<evidence type="ECO:0000313" key="18">
    <source>
        <dbReference type="EMBL" id="HIU62097.1"/>
    </source>
</evidence>
<evidence type="ECO:0000313" key="19">
    <source>
        <dbReference type="Proteomes" id="UP000824110"/>
    </source>
</evidence>
<feature type="binding site" evidence="17">
    <location>
        <position position="30"/>
    </location>
    <ligand>
        <name>[4Fe-4S] cluster</name>
        <dbReference type="ChEBI" id="CHEBI:49883"/>
    </ligand>
</feature>
<comment type="similarity">
    <text evidence="3 17">Belongs to the QueH family.</text>
</comment>
<evidence type="ECO:0000256" key="5">
    <source>
        <dbReference type="ARBA" id="ARBA00016895"/>
    </source>
</evidence>
<dbReference type="GO" id="GO:0051539">
    <property type="term" value="F:4 iron, 4 sulfur cluster binding"/>
    <property type="evidence" value="ECO:0007669"/>
    <property type="project" value="UniProtKB-UniRule"/>
</dbReference>
<organism evidence="18 19">
    <name type="scientific">Candidatus Coproplasma excrementigallinarum</name>
    <dbReference type="NCBI Taxonomy" id="2840747"/>
    <lineage>
        <taxon>Bacteria</taxon>
        <taxon>Bacillati</taxon>
        <taxon>Bacillota</taxon>
        <taxon>Clostridia</taxon>
        <taxon>Eubacteriales</taxon>
        <taxon>Candidatus Coproplasma</taxon>
    </lineage>
</organism>
<dbReference type="GO" id="GO:0008616">
    <property type="term" value="P:tRNA queuosine(34) biosynthetic process"/>
    <property type="evidence" value="ECO:0007669"/>
    <property type="project" value="UniProtKB-UniRule"/>
</dbReference>
<dbReference type="PANTHER" id="PTHR36701">
    <property type="entry name" value="EPOXYQUEUOSINE REDUCTASE QUEH"/>
    <property type="match status" value="1"/>
</dbReference>
<evidence type="ECO:0000256" key="2">
    <source>
        <dbReference type="ARBA" id="ARBA00004691"/>
    </source>
</evidence>
<evidence type="ECO:0000256" key="12">
    <source>
        <dbReference type="ARBA" id="ARBA00023014"/>
    </source>
</evidence>
<keyword evidence="8 17" id="KW-0479">Metal-binding</keyword>
<keyword evidence="13 17" id="KW-1015">Disulfide bond</keyword>
<evidence type="ECO:0000256" key="4">
    <source>
        <dbReference type="ARBA" id="ARBA00012622"/>
    </source>
</evidence>
<dbReference type="AlphaFoldDB" id="A0A9D1ML46"/>
<dbReference type="Pfam" id="PF02677">
    <property type="entry name" value="QueH"/>
    <property type="match status" value="1"/>
</dbReference>
<evidence type="ECO:0000256" key="13">
    <source>
        <dbReference type="ARBA" id="ARBA00023157"/>
    </source>
</evidence>
<evidence type="ECO:0000256" key="14">
    <source>
        <dbReference type="ARBA" id="ARBA00023284"/>
    </source>
</evidence>
<evidence type="ECO:0000256" key="3">
    <source>
        <dbReference type="ARBA" id="ARBA00008207"/>
    </source>
</evidence>
<evidence type="ECO:0000256" key="16">
    <source>
        <dbReference type="ARBA" id="ARBA00047415"/>
    </source>
</evidence>
<comment type="function">
    <text evidence="1 17">Catalyzes the conversion of epoxyqueuosine (oQ) to queuosine (Q), which is a hypermodified base found in the wobble positions of tRNA(Asp), tRNA(Asn), tRNA(His) and tRNA(Tyr).</text>
</comment>
<evidence type="ECO:0000256" key="8">
    <source>
        <dbReference type="ARBA" id="ARBA00022723"/>
    </source>
</evidence>
<dbReference type="EC" id="1.17.99.6" evidence="4 17"/>
<keyword evidence="7 17" id="KW-0819">tRNA processing</keyword>
<evidence type="ECO:0000256" key="9">
    <source>
        <dbReference type="ARBA" id="ARBA00022785"/>
    </source>
</evidence>
<evidence type="ECO:0000256" key="7">
    <source>
        <dbReference type="ARBA" id="ARBA00022694"/>
    </source>
</evidence>
<feature type="binding site" evidence="17">
    <location>
        <position position="29"/>
    </location>
    <ligand>
        <name>[4Fe-4S] cluster</name>
        <dbReference type="ChEBI" id="CHEBI:49883"/>
    </ligand>
</feature>
<sequence>MNRVDFDKLMQKETEKLGGNKARLLIHSCCAPCSSACLERLKDYFDITVLYYNPNIEDGEYEVRKAEQIRFLKETGWAEILDCDHETEKFYQAVKGLENCPEGGARCAVCYRLRIERTAEEAERLGFDYFATTLTVSPLKSAYVINAIGEECAKGKSAKWLYSDFKKRGGYLRSCELSREHGLYRQNYCGCEFSRRARQDKQN</sequence>
<reference evidence="18" key="1">
    <citation type="submission" date="2020-10" db="EMBL/GenBank/DDBJ databases">
        <authorList>
            <person name="Gilroy R."/>
        </authorList>
    </citation>
    <scope>NUCLEOTIDE SEQUENCE</scope>
    <source>
        <strain evidence="18">CHK195-12923</strain>
    </source>
</reference>
<keyword evidence="12 17" id="KW-0411">Iron-sulfur</keyword>
<evidence type="ECO:0000256" key="6">
    <source>
        <dbReference type="ARBA" id="ARBA00022485"/>
    </source>
</evidence>
<comment type="pathway">
    <text evidence="2 17">tRNA modification; tRNA-queuosine biosynthesis.</text>
</comment>
<dbReference type="Proteomes" id="UP000824110">
    <property type="component" value="Unassembled WGS sequence"/>
</dbReference>
<evidence type="ECO:0000256" key="15">
    <source>
        <dbReference type="ARBA" id="ARBA00031446"/>
    </source>
</evidence>
<evidence type="ECO:0000256" key="17">
    <source>
        <dbReference type="HAMAP-Rule" id="MF_02089"/>
    </source>
</evidence>
<dbReference type="GO" id="GO:0046872">
    <property type="term" value="F:metal ion binding"/>
    <property type="evidence" value="ECO:0007669"/>
    <property type="project" value="UniProtKB-KW"/>
</dbReference>
<accession>A0A9D1ML46</accession>
<reference evidence="18" key="2">
    <citation type="journal article" date="2021" name="PeerJ">
        <title>Extensive microbial diversity within the chicken gut microbiome revealed by metagenomics and culture.</title>
        <authorList>
            <person name="Gilroy R."/>
            <person name="Ravi A."/>
            <person name="Getino M."/>
            <person name="Pursley I."/>
            <person name="Horton D.L."/>
            <person name="Alikhan N.F."/>
            <person name="Baker D."/>
            <person name="Gharbi K."/>
            <person name="Hall N."/>
            <person name="Watson M."/>
            <person name="Adriaenssens E.M."/>
            <person name="Foster-Nyarko E."/>
            <person name="Jarju S."/>
            <person name="Secka A."/>
            <person name="Antonio M."/>
            <person name="Oren A."/>
            <person name="Chaudhuri R.R."/>
            <person name="La Ragione R."/>
            <person name="Hildebrand F."/>
            <person name="Pallen M.J."/>
        </authorList>
    </citation>
    <scope>NUCLEOTIDE SEQUENCE</scope>
    <source>
        <strain evidence="18">CHK195-12923</strain>
    </source>
</reference>
<feature type="binding site" evidence="17">
    <location>
        <position position="110"/>
    </location>
    <ligand>
        <name>[4Fe-4S] cluster</name>
        <dbReference type="ChEBI" id="CHEBI:49883"/>
    </ligand>
</feature>
<keyword evidence="6 17" id="KW-0004">4Fe-4S</keyword>
<keyword evidence="10 17" id="KW-0560">Oxidoreductase</keyword>
<comment type="catalytic activity">
    <reaction evidence="16 17">
        <text>epoxyqueuosine(34) in tRNA + AH2 = queuosine(34) in tRNA + A + H2O</text>
        <dbReference type="Rhea" id="RHEA:32159"/>
        <dbReference type="Rhea" id="RHEA-COMP:18571"/>
        <dbReference type="Rhea" id="RHEA-COMP:18582"/>
        <dbReference type="ChEBI" id="CHEBI:13193"/>
        <dbReference type="ChEBI" id="CHEBI:15377"/>
        <dbReference type="ChEBI" id="CHEBI:17499"/>
        <dbReference type="ChEBI" id="CHEBI:194431"/>
        <dbReference type="ChEBI" id="CHEBI:194443"/>
        <dbReference type="EC" id="1.17.99.6"/>
    </reaction>
</comment>
<evidence type="ECO:0000256" key="1">
    <source>
        <dbReference type="ARBA" id="ARBA00002268"/>
    </source>
</evidence>
<dbReference type="InterPro" id="IPR003828">
    <property type="entry name" value="QueH"/>
</dbReference>
<gene>
    <name evidence="17" type="primary">queH</name>
    <name evidence="18" type="ORF">IAB69_05580</name>
</gene>
<evidence type="ECO:0000256" key="11">
    <source>
        <dbReference type="ARBA" id="ARBA00023004"/>
    </source>
</evidence>
<dbReference type="GO" id="GO:0052693">
    <property type="term" value="F:epoxyqueuosine reductase activity"/>
    <property type="evidence" value="ECO:0007669"/>
    <property type="project" value="UniProtKB-UniRule"/>
</dbReference>
<keyword evidence="9 17" id="KW-0671">Queuosine biosynthesis</keyword>
<dbReference type="HAMAP" id="MF_02089">
    <property type="entry name" value="QueH"/>
    <property type="match status" value="1"/>
</dbReference>
<keyword evidence="11 17" id="KW-0408">Iron</keyword>